<evidence type="ECO:0000256" key="1">
    <source>
        <dbReference type="ARBA" id="ARBA00012486"/>
    </source>
</evidence>
<accession>A0AAV5LP21</accession>
<dbReference type="PANTHER" id="PTHR46116">
    <property type="entry name" value="(E3-INDEPENDENT) E2 UBIQUITIN-CONJUGATING ENZYME"/>
    <property type="match status" value="1"/>
</dbReference>
<feature type="region of interest" description="Disordered" evidence="6">
    <location>
        <begin position="167"/>
        <end position="192"/>
    </location>
</feature>
<keyword evidence="9" id="KW-1185">Reference proteome</keyword>
<dbReference type="AlphaFoldDB" id="A0AAV5LP21"/>
<evidence type="ECO:0000256" key="3">
    <source>
        <dbReference type="ARBA" id="ARBA00022741"/>
    </source>
</evidence>
<organism evidence="8 9">
    <name type="scientific">Rubroshorea leprosula</name>
    <dbReference type="NCBI Taxonomy" id="152421"/>
    <lineage>
        <taxon>Eukaryota</taxon>
        <taxon>Viridiplantae</taxon>
        <taxon>Streptophyta</taxon>
        <taxon>Embryophyta</taxon>
        <taxon>Tracheophyta</taxon>
        <taxon>Spermatophyta</taxon>
        <taxon>Magnoliopsida</taxon>
        <taxon>eudicotyledons</taxon>
        <taxon>Gunneridae</taxon>
        <taxon>Pentapetalae</taxon>
        <taxon>rosids</taxon>
        <taxon>malvids</taxon>
        <taxon>Malvales</taxon>
        <taxon>Dipterocarpaceae</taxon>
        <taxon>Rubroshorea</taxon>
    </lineage>
</organism>
<comment type="caution">
    <text evidence="8">The sequence shown here is derived from an EMBL/GenBank/DDBJ whole genome shotgun (WGS) entry which is preliminary data.</text>
</comment>
<evidence type="ECO:0000256" key="5">
    <source>
        <dbReference type="ARBA" id="ARBA00022840"/>
    </source>
</evidence>
<protein>
    <recommendedName>
        <fullName evidence="1">E2 ubiquitin-conjugating enzyme</fullName>
        <ecNumber evidence="1">2.3.2.23</ecNumber>
    </recommendedName>
</protein>
<feature type="domain" description="UBC core" evidence="7">
    <location>
        <begin position="404"/>
        <end position="564"/>
    </location>
</feature>
<gene>
    <name evidence="8" type="ORF">SLEP1_g46254</name>
</gene>
<feature type="region of interest" description="Disordered" evidence="6">
    <location>
        <begin position="223"/>
        <end position="246"/>
    </location>
</feature>
<dbReference type="PROSITE" id="PS50127">
    <property type="entry name" value="UBC_2"/>
    <property type="match status" value="1"/>
</dbReference>
<keyword evidence="2" id="KW-0808">Transferase</keyword>
<evidence type="ECO:0000256" key="4">
    <source>
        <dbReference type="ARBA" id="ARBA00022786"/>
    </source>
</evidence>
<evidence type="ECO:0000313" key="8">
    <source>
        <dbReference type="EMBL" id="GKV38332.1"/>
    </source>
</evidence>
<dbReference type="Pfam" id="PF00179">
    <property type="entry name" value="UQ_con"/>
    <property type="match status" value="1"/>
</dbReference>
<keyword evidence="3" id="KW-0547">Nucleotide-binding</keyword>
<dbReference type="SUPFAM" id="SSF54495">
    <property type="entry name" value="UBC-like"/>
    <property type="match status" value="1"/>
</dbReference>
<dbReference type="PANTHER" id="PTHR46116:SF41">
    <property type="entry name" value="UBIQUITIN-CONJUGATING ENZYME E2 25-RELATED"/>
    <property type="match status" value="1"/>
</dbReference>
<name>A0AAV5LP21_9ROSI</name>
<proteinExistence type="predicted"/>
<dbReference type="EMBL" id="BPVZ01000127">
    <property type="protein sequence ID" value="GKV38332.1"/>
    <property type="molecule type" value="Genomic_DNA"/>
</dbReference>
<evidence type="ECO:0000259" key="7">
    <source>
        <dbReference type="PROSITE" id="PS50127"/>
    </source>
</evidence>
<reference evidence="8 9" key="1">
    <citation type="journal article" date="2021" name="Commun. Biol.">
        <title>The genome of Shorea leprosula (Dipterocarpaceae) highlights the ecological relevance of drought in aseasonal tropical rainforests.</title>
        <authorList>
            <person name="Ng K.K.S."/>
            <person name="Kobayashi M.J."/>
            <person name="Fawcett J.A."/>
            <person name="Hatakeyama M."/>
            <person name="Paape T."/>
            <person name="Ng C.H."/>
            <person name="Ang C.C."/>
            <person name="Tnah L.H."/>
            <person name="Lee C.T."/>
            <person name="Nishiyama T."/>
            <person name="Sese J."/>
            <person name="O'Brien M.J."/>
            <person name="Copetti D."/>
            <person name="Mohd Noor M.I."/>
            <person name="Ong R.C."/>
            <person name="Putra M."/>
            <person name="Sireger I.Z."/>
            <person name="Indrioko S."/>
            <person name="Kosugi Y."/>
            <person name="Izuno A."/>
            <person name="Isagi Y."/>
            <person name="Lee S.L."/>
            <person name="Shimizu K.K."/>
        </authorList>
    </citation>
    <scope>NUCLEOTIDE SEQUENCE [LARGE SCALE GENOMIC DNA]</scope>
    <source>
        <strain evidence="8">214</strain>
    </source>
</reference>
<dbReference type="InterPro" id="IPR000608">
    <property type="entry name" value="UBC"/>
</dbReference>
<evidence type="ECO:0000256" key="2">
    <source>
        <dbReference type="ARBA" id="ARBA00022679"/>
    </source>
</evidence>
<evidence type="ECO:0000313" key="9">
    <source>
        <dbReference type="Proteomes" id="UP001054252"/>
    </source>
</evidence>
<feature type="compositionally biased region" description="Basic and acidic residues" evidence="6">
    <location>
        <begin position="237"/>
        <end position="246"/>
    </location>
</feature>
<dbReference type="CDD" id="cd23837">
    <property type="entry name" value="UBCc_UBE2O"/>
    <property type="match status" value="1"/>
</dbReference>
<evidence type="ECO:0000256" key="6">
    <source>
        <dbReference type="SAM" id="MobiDB-lite"/>
    </source>
</evidence>
<sequence>MSRSSIKPPQPPPNPSKKRLSTGSGSGFGSSFMDSDADVIEIPPPFPRGYRSRQRQAIIHDVIDIDKDDKSADIMILDVKPDKKNKGKALENNSGGYGNLQTKDSLEAMKKADSDLSFDDPYFEFITDFMDAEDLAMIQAHFDSVDLPAGVEAPLPWFPDFSPSKKRTFEGNSSSGDHGKESVKSSSLGSSAPSLVDNKANSFGSASLQNPVSAIHPVDLGQPSPFPFLSPPGGPKNENKSAVSDHRRSNLNHPFVHSSLGSISANANLYQSSAMMPPSAVGPPNLGHLIPPVKAMGSAGNSSFPNVFNVMNPLNNPQLAEPAMSQWKQTMQSAFVKLNPLVGFHDQIDGVDISPQEVADIRNQKAVNEEDILRKFKLFKKFDTVKDFSDHHYSSNGVKQPAKNWVKKIQDEWRILENDLPDTIFVRVCETRMDLLRAVIIGAEGTPYHDGLFFFDVFFPSSYPQVPPNVYYHSGGLRLNPNLYDCGKVCLSLLNTWSGDKNEMWIPGMSTMLQVLVSIQALILNQKPYFNEPGHAYSSGTQHGEMMSQHYNERTLVLSLKTMMYTMRRQPKHFEDFVVGHFYIRANDIIVACKAYLDGAQVGCSLVKGGIQDGDEGNNICSKDFKDSVARCVNLLVKEFTILGVKDMEKFLIDIKSVKNQTANTPTARRKSSSKPKV</sequence>
<dbReference type="FunFam" id="3.10.110.10:FF:000028">
    <property type="entry name" value="Probable ubiquitin-conjugating enzyme E2 23"/>
    <property type="match status" value="1"/>
</dbReference>
<dbReference type="InterPro" id="IPR016135">
    <property type="entry name" value="UBQ-conjugating_enzyme/RWD"/>
</dbReference>
<dbReference type="GO" id="GO:0061631">
    <property type="term" value="F:ubiquitin conjugating enzyme activity"/>
    <property type="evidence" value="ECO:0007669"/>
    <property type="project" value="UniProtKB-EC"/>
</dbReference>
<dbReference type="SMART" id="SM00212">
    <property type="entry name" value="UBCc"/>
    <property type="match status" value="1"/>
</dbReference>
<dbReference type="Gene3D" id="3.10.110.10">
    <property type="entry name" value="Ubiquitin Conjugating Enzyme"/>
    <property type="match status" value="1"/>
</dbReference>
<dbReference type="GO" id="GO:0005524">
    <property type="term" value="F:ATP binding"/>
    <property type="evidence" value="ECO:0007669"/>
    <property type="project" value="UniProtKB-KW"/>
</dbReference>
<keyword evidence="4" id="KW-0833">Ubl conjugation pathway</keyword>
<feature type="region of interest" description="Disordered" evidence="6">
    <location>
        <begin position="1"/>
        <end position="53"/>
    </location>
</feature>
<dbReference type="Proteomes" id="UP001054252">
    <property type="component" value="Unassembled WGS sequence"/>
</dbReference>
<dbReference type="EC" id="2.3.2.23" evidence="1"/>
<feature type="compositionally biased region" description="Pro residues" evidence="6">
    <location>
        <begin position="224"/>
        <end position="234"/>
    </location>
</feature>
<keyword evidence="5" id="KW-0067">ATP-binding</keyword>